<dbReference type="PROSITE" id="PS50832">
    <property type="entry name" value="S1_IF1_TYPE"/>
    <property type="match status" value="1"/>
</dbReference>
<gene>
    <name evidence="4 7" type="primary">infA</name>
    <name evidence="7" type="ORF">CA85_28640</name>
</gene>
<evidence type="ECO:0000256" key="1">
    <source>
        <dbReference type="ARBA" id="ARBA00010939"/>
    </source>
</evidence>
<name>A0A5C5XVI5_9BACT</name>
<comment type="similarity">
    <text evidence="1 4">Belongs to the IF-1 family.</text>
</comment>
<dbReference type="AlphaFoldDB" id="A0A5C5XVI5"/>
<reference evidence="7 8" key="1">
    <citation type="submission" date="2019-02" db="EMBL/GenBank/DDBJ databases">
        <title>Deep-cultivation of Planctomycetes and their phenomic and genomic characterization uncovers novel biology.</title>
        <authorList>
            <person name="Wiegand S."/>
            <person name="Jogler M."/>
            <person name="Boedeker C."/>
            <person name="Pinto D."/>
            <person name="Vollmers J."/>
            <person name="Rivas-Marin E."/>
            <person name="Kohn T."/>
            <person name="Peeters S.H."/>
            <person name="Heuer A."/>
            <person name="Rast P."/>
            <person name="Oberbeckmann S."/>
            <person name="Bunk B."/>
            <person name="Jeske O."/>
            <person name="Meyerdierks A."/>
            <person name="Storesund J.E."/>
            <person name="Kallscheuer N."/>
            <person name="Luecker S."/>
            <person name="Lage O.M."/>
            <person name="Pohl T."/>
            <person name="Merkel B.J."/>
            <person name="Hornburger P."/>
            <person name="Mueller R.-W."/>
            <person name="Bruemmer F."/>
            <person name="Labrenz M."/>
            <person name="Spormann A.M."/>
            <person name="Op Den Camp H."/>
            <person name="Overmann J."/>
            <person name="Amann R."/>
            <person name="Jetten M.S.M."/>
            <person name="Mascher T."/>
            <person name="Medema M.H."/>
            <person name="Devos D.P."/>
            <person name="Kaster A.-K."/>
            <person name="Ovreas L."/>
            <person name="Rohde M."/>
            <person name="Galperin M.Y."/>
            <person name="Jogler C."/>
        </authorList>
    </citation>
    <scope>NUCLEOTIDE SEQUENCE [LARGE SCALE GENOMIC DNA]</scope>
    <source>
        <strain evidence="7 8">CA85</strain>
    </source>
</reference>
<keyword evidence="3 4" id="KW-0648">Protein biosynthesis</keyword>
<dbReference type="Proteomes" id="UP000318053">
    <property type="component" value="Unassembled WGS sequence"/>
</dbReference>
<accession>A0A5C5XVI5</accession>
<sequence length="90" mass="10187">MVLVAASSLVNDKKAYVLSKKEEAFEVEGTVTQALANTRFRVQLETGNDVLAHVAGRMRKHFIRIVPGDKVRVELSPYDLTKGRIVYRER</sequence>
<dbReference type="HAMAP" id="MF_00075">
    <property type="entry name" value="IF_1"/>
    <property type="match status" value="1"/>
</dbReference>
<dbReference type="PANTHER" id="PTHR33370:SF1">
    <property type="entry name" value="TRANSLATION INITIATION FACTOR IF-1, CHLOROPLASTIC"/>
    <property type="match status" value="1"/>
</dbReference>
<evidence type="ECO:0000256" key="3">
    <source>
        <dbReference type="ARBA" id="ARBA00022917"/>
    </source>
</evidence>
<comment type="function">
    <text evidence="4">One of the essential components for the initiation of protein synthesis. Stabilizes the binding of IF-2 and IF-3 on the 30S subunit to which N-formylmethionyl-tRNA(fMet) subsequently binds. Helps modulate mRNA selection, yielding the 30S pre-initiation complex (PIC). Upon addition of the 50S ribosomal subunit IF-1, IF-2 and IF-3 are released leaving the mature 70S translation initiation complex.</text>
</comment>
<dbReference type="SMART" id="SM00316">
    <property type="entry name" value="S1"/>
    <property type="match status" value="1"/>
</dbReference>
<dbReference type="InterPro" id="IPR012340">
    <property type="entry name" value="NA-bd_OB-fold"/>
</dbReference>
<dbReference type="FunFam" id="2.40.50.140:FF:000002">
    <property type="entry name" value="Translation initiation factor IF-1"/>
    <property type="match status" value="1"/>
</dbReference>
<dbReference type="InterPro" id="IPR004368">
    <property type="entry name" value="TIF_IF1"/>
</dbReference>
<dbReference type="GO" id="GO:0019843">
    <property type="term" value="F:rRNA binding"/>
    <property type="evidence" value="ECO:0007669"/>
    <property type="project" value="UniProtKB-UniRule"/>
</dbReference>
<dbReference type="PANTHER" id="PTHR33370">
    <property type="entry name" value="TRANSLATION INITIATION FACTOR IF-1, CHLOROPLASTIC"/>
    <property type="match status" value="1"/>
</dbReference>
<feature type="domain" description="S1-like" evidence="6">
    <location>
        <begin position="15"/>
        <end position="90"/>
    </location>
</feature>
<evidence type="ECO:0000259" key="6">
    <source>
        <dbReference type="PROSITE" id="PS50832"/>
    </source>
</evidence>
<dbReference type="SUPFAM" id="SSF50249">
    <property type="entry name" value="Nucleic acid-binding proteins"/>
    <property type="match status" value="1"/>
</dbReference>
<dbReference type="InterPro" id="IPR006196">
    <property type="entry name" value="RNA-binding_domain_S1_IF1"/>
</dbReference>
<dbReference type="Pfam" id="PF01176">
    <property type="entry name" value="eIF-1a"/>
    <property type="match status" value="1"/>
</dbReference>
<proteinExistence type="inferred from homology"/>
<dbReference type="CDD" id="cd04451">
    <property type="entry name" value="S1_IF1"/>
    <property type="match status" value="1"/>
</dbReference>
<protein>
    <recommendedName>
        <fullName evidence="4 5">Translation initiation factor IF-1</fullName>
    </recommendedName>
</protein>
<keyword evidence="4" id="KW-0694">RNA-binding</keyword>
<evidence type="ECO:0000256" key="2">
    <source>
        <dbReference type="ARBA" id="ARBA00022540"/>
    </source>
</evidence>
<keyword evidence="4" id="KW-0699">rRNA-binding</keyword>
<keyword evidence="2 4" id="KW-0396">Initiation factor</keyword>
<comment type="caution">
    <text evidence="7">The sequence shown here is derived from an EMBL/GenBank/DDBJ whole genome shotgun (WGS) entry which is preliminary data.</text>
</comment>
<dbReference type="EMBL" id="SJPK01000006">
    <property type="protein sequence ID" value="TWT66005.1"/>
    <property type="molecule type" value="Genomic_DNA"/>
</dbReference>
<evidence type="ECO:0000313" key="7">
    <source>
        <dbReference type="EMBL" id="TWT66005.1"/>
    </source>
</evidence>
<dbReference type="GO" id="GO:0003743">
    <property type="term" value="F:translation initiation factor activity"/>
    <property type="evidence" value="ECO:0007669"/>
    <property type="project" value="UniProtKB-UniRule"/>
</dbReference>
<dbReference type="NCBIfam" id="TIGR00008">
    <property type="entry name" value="infA"/>
    <property type="match status" value="1"/>
</dbReference>
<comment type="subunit">
    <text evidence="4">Component of the 30S ribosomal translation pre-initiation complex which assembles on the 30S ribosome in the order IF-2 and IF-3, IF-1 and N-formylmethionyl-tRNA(fMet); mRNA recruitment can occur at any time during PIC assembly.</text>
</comment>
<dbReference type="Gene3D" id="2.40.50.140">
    <property type="entry name" value="Nucleic acid-binding proteins"/>
    <property type="match status" value="1"/>
</dbReference>
<evidence type="ECO:0000256" key="4">
    <source>
        <dbReference type="HAMAP-Rule" id="MF_00075"/>
    </source>
</evidence>
<keyword evidence="4" id="KW-0963">Cytoplasm</keyword>
<evidence type="ECO:0000313" key="8">
    <source>
        <dbReference type="Proteomes" id="UP000318053"/>
    </source>
</evidence>
<keyword evidence="8" id="KW-1185">Reference proteome</keyword>
<dbReference type="GO" id="GO:0005829">
    <property type="term" value="C:cytosol"/>
    <property type="evidence" value="ECO:0007669"/>
    <property type="project" value="TreeGrafter"/>
</dbReference>
<comment type="subcellular location">
    <subcellularLocation>
        <location evidence="4">Cytoplasm</location>
    </subcellularLocation>
</comment>
<dbReference type="GO" id="GO:0043022">
    <property type="term" value="F:ribosome binding"/>
    <property type="evidence" value="ECO:0007669"/>
    <property type="project" value="UniProtKB-UniRule"/>
</dbReference>
<evidence type="ECO:0000256" key="5">
    <source>
        <dbReference type="NCBIfam" id="TIGR00008"/>
    </source>
</evidence>
<organism evidence="7 8">
    <name type="scientific">Allorhodopirellula solitaria</name>
    <dbReference type="NCBI Taxonomy" id="2527987"/>
    <lineage>
        <taxon>Bacteria</taxon>
        <taxon>Pseudomonadati</taxon>
        <taxon>Planctomycetota</taxon>
        <taxon>Planctomycetia</taxon>
        <taxon>Pirellulales</taxon>
        <taxon>Pirellulaceae</taxon>
        <taxon>Allorhodopirellula</taxon>
    </lineage>
</organism>
<dbReference type="InterPro" id="IPR003029">
    <property type="entry name" value="S1_domain"/>
</dbReference>